<dbReference type="EMBL" id="JAGKQM010000007">
    <property type="protein sequence ID" value="KAH0920070.1"/>
    <property type="molecule type" value="Genomic_DNA"/>
</dbReference>
<feature type="transmembrane region" description="Helical" evidence="7">
    <location>
        <begin position="154"/>
        <end position="175"/>
    </location>
</feature>
<dbReference type="CDD" id="cd13132">
    <property type="entry name" value="MATE_eukaryotic"/>
    <property type="match status" value="2"/>
</dbReference>
<comment type="caution">
    <text evidence="8">The sequence shown here is derived from an EMBL/GenBank/DDBJ whole genome shotgun (WGS) entry which is preliminary data.</text>
</comment>
<feature type="transmembrane region" description="Helical" evidence="7">
    <location>
        <begin position="790"/>
        <end position="813"/>
    </location>
</feature>
<feature type="transmembrane region" description="Helical" evidence="7">
    <location>
        <begin position="895"/>
        <end position="918"/>
    </location>
</feature>
<feature type="transmembrane region" description="Helical" evidence="7">
    <location>
        <begin position="573"/>
        <end position="591"/>
    </location>
</feature>
<dbReference type="InterPro" id="IPR002528">
    <property type="entry name" value="MATE_fam"/>
</dbReference>
<evidence type="ECO:0000256" key="7">
    <source>
        <dbReference type="RuleBase" id="RU004914"/>
    </source>
</evidence>
<feature type="transmembrane region" description="Helical" evidence="7">
    <location>
        <begin position="639"/>
        <end position="660"/>
    </location>
</feature>
<feature type="transmembrane region" description="Helical" evidence="7">
    <location>
        <begin position="333"/>
        <end position="355"/>
    </location>
</feature>
<proteinExistence type="inferred from homology"/>
<feature type="transmembrane region" description="Helical" evidence="7">
    <location>
        <begin position="493"/>
        <end position="518"/>
    </location>
</feature>
<feature type="transmembrane region" description="Helical" evidence="7">
    <location>
        <begin position="370"/>
        <end position="387"/>
    </location>
</feature>
<feature type="transmembrane region" description="Helical" evidence="7">
    <location>
        <begin position="870"/>
        <end position="889"/>
    </location>
</feature>
<feature type="transmembrane region" description="Helical" evidence="7">
    <location>
        <begin position="436"/>
        <end position="458"/>
    </location>
</feature>
<evidence type="ECO:0000256" key="6">
    <source>
        <dbReference type="ARBA" id="ARBA00023136"/>
    </source>
</evidence>
<dbReference type="NCBIfam" id="TIGR00797">
    <property type="entry name" value="matE"/>
    <property type="match status" value="2"/>
</dbReference>
<evidence type="ECO:0000256" key="5">
    <source>
        <dbReference type="ARBA" id="ARBA00022989"/>
    </source>
</evidence>
<reference evidence="8 9" key="1">
    <citation type="submission" date="2021-05" db="EMBL/GenBank/DDBJ databases">
        <title>Genome Assembly of Synthetic Allotetraploid Brassica napus Reveals Homoeologous Exchanges between Subgenomes.</title>
        <authorList>
            <person name="Davis J.T."/>
        </authorList>
    </citation>
    <scope>NUCLEOTIDE SEQUENCE [LARGE SCALE GENOMIC DNA]</scope>
    <source>
        <strain evidence="9">cv. Da-Ae</strain>
        <tissue evidence="8">Seedling</tissue>
    </source>
</reference>
<keyword evidence="6 7" id="KW-0472">Membrane</keyword>
<gene>
    <name evidence="8" type="ORF">HID58_027730</name>
</gene>
<organism evidence="8 9">
    <name type="scientific">Brassica napus</name>
    <name type="common">Rape</name>
    <dbReference type="NCBI Taxonomy" id="3708"/>
    <lineage>
        <taxon>Eukaryota</taxon>
        <taxon>Viridiplantae</taxon>
        <taxon>Streptophyta</taxon>
        <taxon>Embryophyta</taxon>
        <taxon>Tracheophyta</taxon>
        <taxon>Spermatophyta</taxon>
        <taxon>Magnoliopsida</taxon>
        <taxon>eudicotyledons</taxon>
        <taxon>Gunneridae</taxon>
        <taxon>Pentapetalae</taxon>
        <taxon>rosids</taxon>
        <taxon>malvids</taxon>
        <taxon>Brassicales</taxon>
        <taxon>Brassicaceae</taxon>
        <taxon>Brassiceae</taxon>
        <taxon>Brassica</taxon>
    </lineage>
</organism>
<keyword evidence="3" id="KW-0813">Transport</keyword>
<feature type="non-terminal residue" evidence="8">
    <location>
        <position position="1"/>
    </location>
</feature>
<feature type="transmembrane region" description="Helical" evidence="7">
    <location>
        <begin position="530"/>
        <end position="553"/>
    </location>
</feature>
<accession>A0ABQ8CSL2</accession>
<keyword evidence="5 7" id="KW-1133">Transmembrane helix</keyword>
<feature type="transmembrane region" description="Helical" evidence="7">
    <location>
        <begin position="116"/>
        <end position="134"/>
    </location>
</feature>
<feature type="transmembrane region" description="Helical" evidence="7">
    <location>
        <begin position="36"/>
        <end position="61"/>
    </location>
</feature>
<feature type="transmembrane region" description="Helical" evidence="7">
    <location>
        <begin position="666"/>
        <end position="689"/>
    </location>
</feature>
<dbReference type="InterPro" id="IPR045069">
    <property type="entry name" value="MATE_euk"/>
</dbReference>
<sequence>KKREGEKMGDGVTPPLLITETNTTMMRVKGEVKKQLWLSAPLIGVSLLQYSLQVISVMFVGHLGSLPLSAASIATSFASVTGFTFLLGTASALETLCGQAYGAKLYGKLGIQMQRAMFVLLLLSIPLSVIWFNTEHILVLVHQNKDISSVAGSYARYMIPSLFAYGLLQCINRFLQAQNNVFPVFVCSGITTGLHLLLCWLFVLKTSLGYRGAALAISISYWFNVILLSCYVKFSASCSHSWTGFSEEAFHEIYDFSKIAFPSAVMVCLELWSFELLVLASGLLPNPVLETSVLSICLNTSLTIWQVSVGLGGAASIRVSNELGAGNPQVAKLAVYVIVGIAVAEGIVVVTVLLSVRKVLGRAFSSDPKIIAYAASMIPIVACGNFLDGLQCVLSGVARGCGWQKIGACINLGSYYLVGVPLGLVLGFHFHIGGRGLWLGIVTALAVQVLGLSLVTIFTNWDKEMGDGVTHPLLITERNTTTIRVKEELKKQLWLSAPLIGVSLLQYSLQVISVMFVGHLGSLPLSAASIATSFASVTGFTFLLGTASALETLCGQAYGAKLYEKLGIQMQRAMFVLLILSVPLSIIWANTEHILVLVHQDKAISSVAGSYARYMIPSLFAYGLIQCINRFLQAQNNVFPVFVCSGITTCLHLLLCWLFVLKTSLGYRGAALAISISYWFNVILLSFYVKFSASCSHSWTGFSKEAFHEIYDFSKIAFPSAVMVCLELWSFELLVLASGLLPNPVLETSVLSICLNTSLTIWQVSVGLGGAASIRVSNELGAGNPQVAKLAVYVIVSIAVAEGILVVTVLLSIRKVLGRAFSSDPKIISYAASMIPIVACGNFLDGLQCVLSGVARGCGWQKIGACVNLGSYYIVGVPLGLVLGFYYHIGGRGLWLGIVTALAVQVLCLSLVTIFTNWDKEAKKATNRVGDKDDYVEQSIPR</sequence>
<comment type="subcellular location">
    <subcellularLocation>
        <location evidence="1">Membrane</location>
        <topology evidence="1">Multi-pass membrane protein</topology>
    </subcellularLocation>
</comment>
<dbReference type="Proteomes" id="UP000824890">
    <property type="component" value="Unassembled WGS sequence"/>
</dbReference>
<feature type="transmembrane region" description="Helical" evidence="7">
    <location>
        <begin position="408"/>
        <end position="430"/>
    </location>
</feature>
<feature type="transmembrane region" description="Helical" evidence="7">
    <location>
        <begin position="182"/>
        <end position="203"/>
    </location>
</feature>
<feature type="transmembrane region" description="Helical" evidence="7">
    <location>
        <begin position="209"/>
        <end position="232"/>
    </location>
</feature>
<comment type="similarity">
    <text evidence="2 7">Belongs to the multi antimicrobial extrusion (MATE) (TC 2.A.66.1) family.</text>
</comment>
<feature type="transmembrane region" description="Helical" evidence="7">
    <location>
        <begin position="611"/>
        <end position="632"/>
    </location>
</feature>
<protein>
    <recommendedName>
        <fullName evidence="7">Protein DETOXIFICATION</fullName>
    </recommendedName>
    <alternativeName>
        <fullName evidence="7">Multidrug and toxic compound extrusion protein</fullName>
    </alternativeName>
</protein>
<dbReference type="PANTHER" id="PTHR11206">
    <property type="entry name" value="MULTIDRUG RESISTANCE PROTEIN"/>
    <property type="match status" value="1"/>
</dbReference>
<evidence type="ECO:0000256" key="3">
    <source>
        <dbReference type="ARBA" id="ARBA00022448"/>
    </source>
</evidence>
<evidence type="ECO:0000256" key="2">
    <source>
        <dbReference type="ARBA" id="ARBA00010199"/>
    </source>
</evidence>
<keyword evidence="9" id="KW-1185">Reference proteome</keyword>
<evidence type="ECO:0000256" key="1">
    <source>
        <dbReference type="ARBA" id="ARBA00004141"/>
    </source>
</evidence>
<evidence type="ECO:0000313" key="9">
    <source>
        <dbReference type="Proteomes" id="UP000824890"/>
    </source>
</evidence>
<name>A0ABQ8CSL2_BRANA</name>
<feature type="transmembrane region" description="Helical" evidence="7">
    <location>
        <begin position="73"/>
        <end position="96"/>
    </location>
</feature>
<evidence type="ECO:0000313" key="8">
    <source>
        <dbReference type="EMBL" id="KAH0920070.1"/>
    </source>
</evidence>
<evidence type="ECO:0000256" key="4">
    <source>
        <dbReference type="ARBA" id="ARBA00022692"/>
    </source>
</evidence>
<keyword evidence="4 7" id="KW-0812">Transmembrane</keyword>
<dbReference type="Pfam" id="PF01554">
    <property type="entry name" value="MatE"/>
    <property type="match status" value="4"/>
</dbReference>